<name>A0A2K0XG77_9BACT</name>
<dbReference type="InterPro" id="IPR019734">
    <property type="entry name" value="TPR_rpt"/>
</dbReference>
<proteinExistence type="predicted"/>
<evidence type="ECO:0000313" key="3">
    <source>
        <dbReference type="EMBL" id="PNP93536.1"/>
    </source>
</evidence>
<reference evidence="3 4" key="1">
    <citation type="submission" date="2017-03" db="EMBL/GenBank/DDBJ databases">
        <authorList>
            <person name="Afonso C.L."/>
            <person name="Miller P.J."/>
            <person name="Scott M.A."/>
            <person name="Spackman E."/>
            <person name="Goraichik I."/>
            <person name="Dimitrov K.M."/>
            <person name="Suarez D.L."/>
            <person name="Swayne D.E."/>
        </authorList>
    </citation>
    <scope>NUCLEOTIDE SEQUENCE [LARGE SCALE GENOMIC DNA]</scope>
    <source>
        <strain evidence="3 4">DNF00076</strain>
    </source>
</reference>
<dbReference type="SMART" id="SM00028">
    <property type="entry name" value="TPR"/>
    <property type="match status" value="4"/>
</dbReference>
<dbReference type="InterPro" id="IPR009003">
    <property type="entry name" value="Peptidase_S1_PA"/>
</dbReference>
<keyword evidence="2" id="KW-0802">TPR repeat</keyword>
<dbReference type="InterPro" id="IPR050498">
    <property type="entry name" value="Ycf3"/>
</dbReference>
<dbReference type="SUPFAM" id="SSF48452">
    <property type="entry name" value="TPR-like"/>
    <property type="match status" value="2"/>
</dbReference>
<dbReference type="PANTHER" id="PTHR44858:SF1">
    <property type="entry name" value="UDP-N-ACETYLGLUCOSAMINE--PEPTIDE N-ACETYLGLUCOSAMINYLTRANSFERASE SPINDLY-RELATED"/>
    <property type="match status" value="1"/>
</dbReference>
<dbReference type="InterPro" id="IPR011990">
    <property type="entry name" value="TPR-like_helical_dom_sf"/>
</dbReference>
<dbReference type="Gene3D" id="1.25.40.10">
    <property type="entry name" value="Tetratricopeptide repeat domain"/>
    <property type="match status" value="3"/>
</dbReference>
<accession>A0A2K0XG77</accession>
<evidence type="ECO:0000256" key="1">
    <source>
        <dbReference type="ARBA" id="ARBA00022737"/>
    </source>
</evidence>
<dbReference type="PANTHER" id="PTHR44858">
    <property type="entry name" value="TETRATRICOPEPTIDE REPEAT PROTEIN 6"/>
    <property type="match status" value="1"/>
</dbReference>
<organism evidence="3 4">
    <name type="scientific">Hoylesella timonensis</name>
    <dbReference type="NCBI Taxonomy" id="386414"/>
    <lineage>
        <taxon>Bacteria</taxon>
        <taxon>Pseudomonadati</taxon>
        <taxon>Bacteroidota</taxon>
        <taxon>Bacteroidia</taxon>
        <taxon>Bacteroidales</taxon>
        <taxon>Prevotellaceae</taxon>
        <taxon>Hoylesella</taxon>
    </lineage>
</organism>
<keyword evidence="1" id="KW-0677">Repeat</keyword>
<dbReference type="Proteomes" id="UP000236634">
    <property type="component" value="Unassembled WGS sequence"/>
</dbReference>
<dbReference type="Gene3D" id="2.40.10.120">
    <property type="match status" value="1"/>
</dbReference>
<dbReference type="AlphaFoldDB" id="A0A2K0XG77"/>
<sequence>MMNIKNKISYLLTLLFMATFSVTYVHGQSKQVKKAAASIFSLTTFKTDGTLLASTNGVFISDNGEAISAFYPFVGADSAVVIDTNGNALSVDVIIGANELYDVCKFKVNGKTTPIKIASTPSNNGEKVWMLGYSIKNQEAKQVPIQKTELFMDKYTYYIFSSETPENMEGCPFVNAKGELIGILQHANHSEGTHAVDAHFMKDMQINNGLSLADPVLRQTTIRTQLPAKEEDALVTLMMASEQNKKNYIKYIQDFKHLFPQAVDGYAAQARQYANKKEFAKAATEMETAIQNVHKKDAAHAEYAKIIFHQQLFQPDSTYLAWSLDKALAEAQKAYEINPLPAYQHQQAQIIYSKGNYQKAYDMFIALTKTNLRSGELFYEAAQAKAQLKANQAEILSLLDSAVAACPQPLTPIAAPFVLARGAAYDQAGDYKKAIMDYNRYDTLMLGRANHEFYYTRFNCNVKLRRYQQALNDIAHAAVLNRQEPTYLAEMASLQLKVNYIDDALKTAELCIGIAPNYPDIYLIKGLALIQKKQKKLGIEAFEKAKQLGDKRAQDYIDKYK</sequence>
<evidence type="ECO:0000313" key="4">
    <source>
        <dbReference type="Proteomes" id="UP000236634"/>
    </source>
</evidence>
<gene>
    <name evidence="3" type="ORF">BFS16_08815</name>
</gene>
<dbReference type="SUPFAM" id="SSF50494">
    <property type="entry name" value="Trypsin-like serine proteases"/>
    <property type="match status" value="1"/>
</dbReference>
<protein>
    <submittedName>
        <fullName evidence="3">Uncharacterized protein</fullName>
    </submittedName>
</protein>
<dbReference type="EMBL" id="NBAX01000007">
    <property type="protein sequence ID" value="PNP93536.1"/>
    <property type="molecule type" value="Genomic_DNA"/>
</dbReference>
<evidence type="ECO:0000256" key="2">
    <source>
        <dbReference type="ARBA" id="ARBA00022803"/>
    </source>
</evidence>
<comment type="caution">
    <text evidence="3">The sequence shown here is derived from an EMBL/GenBank/DDBJ whole genome shotgun (WGS) entry which is preliminary data.</text>
</comment>
<dbReference type="RefSeq" id="WP_180979210.1">
    <property type="nucleotide sequence ID" value="NZ_NBAX01000007.1"/>
</dbReference>